<gene>
    <name evidence="1" type="ORF">L596_020254</name>
</gene>
<dbReference type="AlphaFoldDB" id="A0A4V6XVZ9"/>
<organism evidence="1 2">
    <name type="scientific">Steinernema carpocapsae</name>
    <name type="common">Entomopathogenic nematode</name>
    <dbReference type="NCBI Taxonomy" id="34508"/>
    <lineage>
        <taxon>Eukaryota</taxon>
        <taxon>Metazoa</taxon>
        <taxon>Ecdysozoa</taxon>
        <taxon>Nematoda</taxon>
        <taxon>Chromadorea</taxon>
        <taxon>Rhabditida</taxon>
        <taxon>Tylenchina</taxon>
        <taxon>Panagrolaimomorpha</taxon>
        <taxon>Strongyloidoidea</taxon>
        <taxon>Steinernematidae</taxon>
        <taxon>Steinernema</taxon>
    </lineage>
</organism>
<protein>
    <submittedName>
        <fullName evidence="1">Uncharacterized protein</fullName>
    </submittedName>
</protein>
<reference evidence="1 2" key="2">
    <citation type="journal article" date="2019" name="G3 (Bethesda)">
        <title>Hybrid Assembly of the Genome of the Entomopathogenic Nematode Steinernema carpocapsae Identifies the X-Chromosome.</title>
        <authorList>
            <person name="Serra L."/>
            <person name="Macchietto M."/>
            <person name="Macias-Munoz A."/>
            <person name="McGill C.J."/>
            <person name="Rodriguez I.M."/>
            <person name="Rodriguez B."/>
            <person name="Murad R."/>
            <person name="Mortazavi A."/>
        </authorList>
    </citation>
    <scope>NUCLEOTIDE SEQUENCE [LARGE SCALE GENOMIC DNA]</scope>
    <source>
        <strain evidence="1 2">ALL</strain>
    </source>
</reference>
<dbReference type="Proteomes" id="UP000298663">
    <property type="component" value="Unassembled WGS sequence"/>
</dbReference>
<evidence type="ECO:0000313" key="2">
    <source>
        <dbReference type="Proteomes" id="UP000298663"/>
    </source>
</evidence>
<comment type="caution">
    <text evidence="1">The sequence shown here is derived from an EMBL/GenBank/DDBJ whole genome shotgun (WGS) entry which is preliminary data.</text>
</comment>
<evidence type="ECO:0000313" key="1">
    <source>
        <dbReference type="EMBL" id="TKR72865.1"/>
    </source>
</evidence>
<sequence>MDDQRSDNPVENVSVWTIFLMNLARGKKTRFNETFGEIGRRSRVPNGKKQCSTSRSATRLCSDCSWRNNILIVCRS</sequence>
<reference evidence="1 2" key="1">
    <citation type="journal article" date="2015" name="Genome Biol.">
        <title>Comparative genomics of Steinernema reveals deeply conserved gene regulatory networks.</title>
        <authorList>
            <person name="Dillman A.R."/>
            <person name="Macchietto M."/>
            <person name="Porter C.F."/>
            <person name="Rogers A."/>
            <person name="Williams B."/>
            <person name="Antoshechkin I."/>
            <person name="Lee M.M."/>
            <person name="Goodwin Z."/>
            <person name="Lu X."/>
            <person name="Lewis E.E."/>
            <person name="Goodrich-Blair H."/>
            <person name="Stock S.P."/>
            <person name="Adams B.J."/>
            <person name="Sternberg P.W."/>
            <person name="Mortazavi A."/>
        </authorList>
    </citation>
    <scope>NUCLEOTIDE SEQUENCE [LARGE SCALE GENOMIC DNA]</scope>
    <source>
        <strain evidence="1 2">ALL</strain>
    </source>
</reference>
<dbReference type="EMBL" id="AZBU02000006">
    <property type="protein sequence ID" value="TKR72865.1"/>
    <property type="molecule type" value="Genomic_DNA"/>
</dbReference>
<keyword evidence="2" id="KW-1185">Reference proteome</keyword>
<accession>A0A4V6XVZ9</accession>
<name>A0A4V6XVZ9_STECR</name>
<proteinExistence type="predicted"/>